<name>A0A0C5JK51_9PROT</name>
<dbReference type="GO" id="GO:0055085">
    <property type="term" value="P:transmembrane transport"/>
    <property type="evidence" value="ECO:0007669"/>
    <property type="project" value="TreeGrafter"/>
</dbReference>
<feature type="transmembrane region" description="Helical" evidence="6">
    <location>
        <begin position="64"/>
        <end position="89"/>
    </location>
</feature>
<evidence type="ECO:0000256" key="3">
    <source>
        <dbReference type="ARBA" id="ARBA00022692"/>
    </source>
</evidence>
<keyword evidence="8" id="KW-1185">Reference proteome</keyword>
<dbReference type="InterPro" id="IPR002549">
    <property type="entry name" value="AI-2E-like"/>
</dbReference>
<feature type="transmembrane region" description="Helical" evidence="6">
    <location>
        <begin position="263"/>
        <end position="287"/>
    </location>
</feature>
<feature type="transmembrane region" description="Helical" evidence="6">
    <location>
        <begin position="307"/>
        <end position="340"/>
    </location>
</feature>
<dbReference type="HOGENOM" id="CLU_031275_8_0_4"/>
<evidence type="ECO:0000256" key="6">
    <source>
        <dbReference type="SAM" id="Phobius"/>
    </source>
</evidence>
<keyword evidence="3 6" id="KW-0812">Transmembrane</keyword>
<protein>
    <submittedName>
        <fullName evidence="7">ABC transporter permease</fullName>
    </submittedName>
</protein>
<feature type="transmembrane region" description="Helical" evidence="6">
    <location>
        <begin position="207"/>
        <end position="227"/>
    </location>
</feature>
<dbReference type="KEGG" id="rbu:PG1C_03250"/>
<dbReference type="PANTHER" id="PTHR21716">
    <property type="entry name" value="TRANSMEMBRANE PROTEIN"/>
    <property type="match status" value="1"/>
</dbReference>
<dbReference type="PANTHER" id="PTHR21716:SF64">
    <property type="entry name" value="AI-2 TRANSPORT PROTEIN TQSA"/>
    <property type="match status" value="1"/>
</dbReference>
<feature type="transmembrane region" description="Helical" evidence="6">
    <location>
        <begin position="233"/>
        <end position="256"/>
    </location>
</feature>
<reference evidence="7 8" key="1">
    <citation type="journal article" date="2015" name="Genome Announc.">
        <title>Complete Genome Sequence of a Novel Bacterium within the Family Rhodocyclaceae That Degrades Polycyclic Aromatic Hydrocarbons.</title>
        <authorList>
            <person name="Singleton D.R."/>
            <person name="Dickey A.N."/>
            <person name="Scholl E.H."/>
            <person name="Wright F.A."/>
            <person name="Aitken M.D."/>
        </authorList>
    </citation>
    <scope>NUCLEOTIDE SEQUENCE [LARGE SCALE GENOMIC DNA]</scope>
    <source>
        <strain evidence="8">PG1-Ca6</strain>
    </source>
</reference>
<dbReference type="Proteomes" id="UP000061603">
    <property type="component" value="Chromosome"/>
</dbReference>
<comment type="subcellular location">
    <subcellularLocation>
        <location evidence="1">Membrane</location>
        <topology evidence="1">Multi-pass membrane protein</topology>
    </subcellularLocation>
</comment>
<keyword evidence="4 6" id="KW-1133">Transmembrane helix</keyword>
<dbReference type="GO" id="GO:0016020">
    <property type="term" value="C:membrane"/>
    <property type="evidence" value="ECO:0007669"/>
    <property type="project" value="UniProtKB-SubCell"/>
</dbReference>
<dbReference type="Pfam" id="PF01594">
    <property type="entry name" value="AI-2E_transport"/>
    <property type="match status" value="1"/>
</dbReference>
<dbReference type="RefSeq" id="WP_237218274.1">
    <property type="nucleotide sequence ID" value="NZ_CP010554.1"/>
</dbReference>
<dbReference type="PATRIC" id="fig|1565605.3.peg.682"/>
<feature type="transmembrane region" description="Helical" evidence="6">
    <location>
        <begin position="35"/>
        <end position="52"/>
    </location>
</feature>
<gene>
    <name evidence="7" type="ORF">PG1C_03250</name>
</gene>
<feature type="transmembrane region" description="Helical" evidence="6">
    <location>
        <begin position="12"/>
        <end position="29"/>
    </location>
</feature>
<dbReference type="AlphaFoldDB" id="A0A0C5JK51"/>
<keyword evidence="5 6" id="KW-0472">Membrane</keyword>
<dbReference type="STRING" id="1565605.PG1C_03250"/>
<sequence length="359" mass="39158">MTSTQANRPSVVTMVLWFGAGLTLLLLLYLLSPILAPFVLAGILAYVANPVVDRLSCYRLPRVLAVTFVLLGLGLIFAGLAFIILPLLIDELGRLAARAPAVIEQINQRLLPWVSRHLGISLQLDATHLNKLLAGNWDVIQPVLSQIYTSVKIGGMAFFGVVMNVLLVPVVMFYLLLDWHGLLGRLAAFIPRRWQSRCQNMVRDIDAVLAQYLRGQILVMMLLALYYSTALWLAGIPSALSVGLVTGLLVFIPYLGFATGFSLALLVAAIQFAGAAPIIAVLIIYGVGQLLESFLLTPYLVGERIGLHPLAVIFGLLAFGQLFGFFGVLLALPLSAILAVAWREVHTAYLASHFYQHES</sequence>
<evidence type="ECO:0000256" key="2">
    <source>
        <dbReference type="ARBA" id="ARBA00009773"/>
    </source>
</evidence>
<evidence type="ECO:0000313" key="8">
    <source>
        <dbReference type="Proteomes" id="UP000061603"/>
    </source>
</evidence>
<accession>A0A0C5JK51</accession>
<evidence type="ECO:0000256" key="1">
    <source>
        <dbReference type="ARBA" id="ARBA00004141"/>
    </source>
</evidence>
<evidence type="ECO:0000256" key="5">
    <source>
        <dbReference type="ARBA" id="ARBA00023136"/>
    </source>
</evidence>
<feature type="transmembrane region" description="Helical" evidence="6">
    <location>
        <begin position="153"/>
        <end position="177"/>
    </location>
</feature>
<evidence type="ECO:0000313" key="7">
    <source>
        <dbReference type="EMBL" id="AJP47746.1"/>
    </source>
</evidence>
<proteinExistence type="inferred from homology"/>
<dbReference type="EMBL" id="CP010554">
    <property type="protein sequence ID" value="AJP47746.1"/>
    <property type="molecule type" value="Genomic_DNA"/>
</dbReference>
<comment type="similarity">
    <text evidence="2">Belongs to the autoinducer-2 exporter (AI-2E) (TC 2.A.86) family.</text>
</comment>
<evidence type="ECO:0000256" key="4">
    <source>
        <dbReference type="ARBA" id="ARBA00022989"/>
    </source>
</evidence>
<organism evidence="7 8">
    <name type="scientific">Rugosibacter aromaticivorans</name>
    <dbReference type="NCBI Taxonomy" id="1565605"/>
    <lineage>
        <taxon>Bacteria</taxon>
        <taxon>Pseudomonadati</taxon>
        <taxon>Pseudomonadota</taxon>
        <taxon>Betaproteobacteria</taxon>
        <taxon>Nitrosomonadales</taxon>
        <taxon>Sterolibacteriaceae</taxon>
        <taxon>Rugosibacter</taxon>
    </lineage>
</organism>